<accession>X1FDU1</accession>
<feature type="domain" description="Spore protein YkvP/CgeB glycosyl transferase-like" evidence="1">
    <location>
        <begin position="138"/>
        <end position="227"/>
    </location>
</feature>
<name>X1FDU1_9ZZZZ</name>
<proteinExistence type="predicted"/>
<dbReference type="InterPro" id="IPR055259">
    <property type="entry name" value="YkvP/CgeB_Glyco_trans-like"/>
</dbReference>
<sequence>MQKIGLIGQFRYPCSIERYYLRALKQLGHRVVLDADNIISGAQKVDLTIVVKWFDHPEMLPHPRVLVFPDLISRFKKYYDSVEKYYDYIFLEHKESVINNKRIFYLDFGYCPQEHYFIDGLPKDIACLFIGTCHPNREFLKKIPEITRYGNEWGDTKDVYGGEYRNLCSRAKIIINHHYPGDTTNMRDYEAPNFKAMIITDKTPFKIFKDCMIYSDELDLREKIRYYH</sequence>
<dbReference type="EMBL" id="BARU01007246">
    <property type="protein sequence ID" value="GAH43152.1"/>
    <property type="molecule type" value="Genomic_DNA"/>
</dbReference>
<reference evidence="2" key="1">
    <citation type="journal article" date="2014" name="Front. Microbiol.">
        <title>High frequency of phylogenetically diverse reductive dehalogenase-homologous genes in deep subseafloor sedimentary metagenomes.</title>
        <authorList>
            <person name="Kawai M."/>
            <person name="Futagami T."/>
            <person name="Toyoda A."/>
            <person name="Takaki Y."/>
            <person name="Nishi S."/>
            <person name="Hori S."/>
            <person name="Arai W."/>
            <person name="Tsubouchi T."/>
            <person name="Morono Y."/>
            <person name="Uchiyama I."/>
            <person name="Ito T."/>
            <person name="Fujiyama A."/>
            <person name="Inagaki F."/>
            <person name="Takami H."/>
        </authorList>
    </citation>
    <scope>NUCLEOTIDE SEQUENCE</scope>
    <source>
        <strain evidence="2">Expedition CK06-06</strain>
    </source>
</reference>
<dbReference type="Pfam" id="PF13524">
    <property type="entry name" value="Glyco_trans_1_2"/>
    <property type="match status" value="1"/>
</dbReference>
<evidence type="ECO:0000259" key="1">
    <source>
        <dbReference type="Pfam" id="PF13524"/>
    </source>
</evidence>
<evidence type="ECO:0000313" key="2">
    <source>
        <dbReference type="EMBL" id="GAH43152.1"/>
    </source>
</evidence>
<gene>
    <name evidence="2" type="ORF">S03H2_14285</name>
</gene>
<protein>
    <recommendedName>
        <fullName evidence="1">Spore protein YkvP/CgeB glycosyl transferase-like domain-containing protein</fullName>
    </recommendedName>
</protein>
<dbReference type="AlphaFoldDB" id="X1FDU1"/>
<organism evidence="2">
    <name type="scientific">marine sediment metagenome</name>
    <dbReference type="NCBI Taxonomy" id="412755"/>
    <lineage>
        <taxon>unclassified sequences</taxon>
        <taxon>metagenomes</taxon>
        <taxon>ecological metagenomes</taxon>
    </lineage>
</organism>
<comment type="caution">
    <text evidence="2">The sequence shown here is derived from an EMBL/GenBank/DDBJ whole genome shotgun (WGS) entry which is preliminary data.</text>
</comment>